<protein>
    <submittedName>
        <fullName evidence="7">Putative alkaline phosphatase</fullName>
    </submittedName>
</protein>
<keyword evidence="2" id="KW-0479">Metal-binding</keyword>
<dbReference type="InterPro" id="IPR002591">
    <property type="entry name" value="Phosphodiest/P_Trfase"/>
</dbReference>
<evidence type="ECO:0000256" key="4">
    <source>
        <dbReference type="PIRSR" id="PIRSR031924-50"/>
    </source>
</evidence>
<keyword evidence="8" id="KW-1185">Reference proteome</keyword>
<dbReference type="InterPro" id="IPR026263">
    <property type="entry name" value="Alkaline_phosphatase_prok"/>
</dbReference>
<feature type="signal peptide" evidence="6">
    <location>
        <begin position="1"/>
        <end position="24"/>
    </location>
</feature>
<dbReference type="RefSeq" id="WP_021713661.1">
    <property type="nucleotide sequence ID" value="NZ_BATM01000021.1"/>
</dbReference>
<dbReference type="CDD" id="cd16016">
    <property type="entry name" value="AP-SPAP"/>
    <property type="match status" value="1"/>
</dbReference>
<accession>U3CP96</accession>
<dbReference type="AlphaFoldDB" id="U3CP96"/>
<feature type="binding site" evidence="5">
    <location>
        <position position="100"/>
    </location>
    <ligand>
        <name>substrate</name>
    </ligand>
</feature>
<organism evidence="7 8">
    <name type="scientific">Vibrio ezurae NBRC 102218</name>
    <dbReference type="NCBI Taxonomy" id="1219080"/>
    <lineage>
        <taxon>Bacteria</taxon>
        <taxon>Pseudomonadati</taxon>
        <taxon>Pseudomonadota</taxon>
        <taxon>Gammaproteobacteria</taxon>
        <taxon>Vibrionales</taxon>
        <taxon>Vibrionaceae</taxon>
        <taxon>Vibrio</taxon>
    </lineage>
</organism>
<proteinExistence type="predicted"/>
<keyword evidence="3 6" id="KW-0732">Signal</keyword>
<dbReference type="PANTHER" id="PTHR10151">
    <property type="entry name" value="ECTONUCLEOTIDE PYROPHOSPHATASE/PHOSPHODIESTERASE"/>
    <property type="match status" value="1"/>
</dbReference>
<evidence type="ECO:0000256" key="6">
    <source>
        <dbReference type="SAM" id="SignalP"/>
    </source>
</evidence>
<reference evidence="7 8" key="1">
    <citation type="submission" date="2013-09" db="EMBL/GenBank/DDBJ databases">
        <title>Whole genome shotgun sequence of Vibrio ezurae NBRC 102218.</title>
        <authorList>
            <person name="Yoshida I."/>
            <person name="Hosoyama A."/>
            <person name="Numata M."/>
            <person name="Hashimoto M."/>
            <person name="Hosoyama Y."/>
            <person name="Tsuchikane K."/>
            <person name="Noguchi M."/>
            <person name="Hirakata S."/>
            <person name="Ichikawa N."/>
            <person name="Ohji S."/>
            <person name="Yamazoe A."/>
            <person name="Fujita N."/>
        </authorList>
    </citation>
    <scope>NUCLEOTIDE SEQUENCE [LARGE SCALE GENOMIC DNA]</scope>
    <source>
        <strain evidence="7 8">NBRC 102218</strain>
    </source>
</reference>
<dbReference type="Proteomes" id="UP000016562">
    <property type="component" value="Unassembled WGS sequence"/>
</dbReference>
<dbReference type="GO" id="GO:0004035">
    <property type="term" value="F:alkaline phosphatase activity"/>
    <property type="evidence" value="ECO:0007669"/>
    <property type="project" value="InterPro"/>
</dbReference>
<dbReference type="PIRSF" id="PIRSF031924">
    <property type="entry name" value="Pi-irrepressible_AP"/>
    <property type="match status" value="1"/>
</dbReference>
<dbReference type="eggNOG" id="COG1524">
    <property type="taxonomic scope" value="Bacteria"/>
</dbReference>
<evidence type="ECO:0000313" key="8">
    <source>
        <dbReference type="Proteomes" id="UP000016562"/>
    </source>
</evidence>
<evidence type="ECO:0000313" key="7">
    <source>
        <dbReference type="EMBL" id="GAD79953.1"/>
    </source>
</evidence>
<dbReference type="InterPro" id="IPR017850">
    <property type="entry name" value="Alkaline_phosphatase_core_sf"/>
</dbReference>
<feature type="binding site" evidence="5">
    <location>
        <begin position="176"/>
        <end position="178"/>
    </location>
    <ligand>
        <name>substrate</name>
    </ligand>
</feature>
<dbReference type="Gene3D" id="3.40.720.10">
    <property type="entry name" value="Alkaline Phosphatase, subunit A"/>
    <property type="match status" value="1"/>
</dbReference>
<evidence type="ECO:0000256" key="5">
    <source>
        <dbReference type="PIRSR" id="PIRSR031924-51"/>
    </source>
</evidence>
<sequence length="577" mass="63869">MKKQLIALGLGFASMGLFSTFACAQDTQPKLVLQITVDGLRGDLLERYKHNFTDGGFRYLMDNGVYYRNAHYQHANTETIVGHASLATGAPPSVHGMVGNVWYDRAQQRLVYNVEDGDYQILTQQAGVDQSTEIDPTQRTAKQDGRSPAPMLVSTFSDELTISNNGRSKVFAVSTKDRGAIALAGHTGKAFWFSKATAEFVTSDYYYTRYPSWVETWNKKNVPSQYSGKRWELALARDKYTLEEVSQQHKFDLAGFQRTFPHPYGPESFPYYSTMLTISPAGDEITADFAKTLLEEEQLGRRSVTDFLAISFSSNDYVLHLYGPSSLEAEDNLIRLDRTLQGLFAEIDKRVGLDNTVIVLSADHGAPEASPVAASLGLKQAQYFDKSNLLTDNLKQRLATKFAVNEEIIRLYAQPYVYLNHELIKQKSIDLAQLQAVIAEEAMKIKGVASAVTSEDIATGRLADSYLNTMVSNNYHANRSGDVYLVFEPRTYINDMDGLTVASTHGSPWRYDTHVPVIFAGHNISAQKVTTAITPYDIAPTLSNLLGITLPSGATGNVLNEVTNTMSKTVSNTASNK</sequence>
<evidence type="ECO:0000256" key="3">
    <source>
        <dbReference type="ARBA" id="ARBA00022729"/>
    </source>
</evidence>
<dbReference type="STRING" id="1219080.VEZ01S_21_00750"/>
<dbReference type="EMBL" id="BATM01000021">
    <property type="protein sequence ID" value="GAD79953.1"/>
    <property type="molecule type" value="Genomic_DNA"/>
</dbReference>
<evidence type="ECO:0000256" key="1">
    <source>
        <dbReference type="ARBA" id="ARBA00022553"/>
    </source>
</evidence>
<dbReference type="GO" id="GO:0046872">
    <property type="term" value="F:metal ion binding"/>
    <property type="evidence" value="ECO:0007669"/>
    <property type="project" value="UniProtKB-KW"/>
</dbReference>
<dbReference type="PANTHER" id="PTHR10151:SF120">
    <property type="entry name" value="BIS(5'-ADENOSYL)-TRIPHOSPHATASE"/>
    <property type="match status" value="1"/>
</dbReference>
<keyword evidence="1 4" id="KW-0597">Phosphoprotein</keyword>
<dbReference type="Gene3D" id="3.30.1360.150">
    <property type="match status" value="1"/>
</dbReference>
<dbReference type="PROSITE" id="PS51257">
    <property type="entry name" value="PROKAR_LIPOPROTEIN"/>
    <property type="match status" value="1"/>
</dbReference>
<gene>
    <name evidence="7" type="ORF">VEZ01S_21_00750</name>
</gene>
<comment type="caution">
    <text evidence="7">The sequence shown here is derived from an EMBL/GenBank/DDBJ whole genome shotgun (WGS) entry which is preliminary data.</text>
</comment>
<dbReference type="SUPFAM" id="SSF53649">
    <property type="entry name" value="Alkaline phosphatase-like"/>
    <property type="match status" value="1"/>
</dbReference>
<dbReference type="Pfam" id="PF01663">
    <property type="entry name" value="Phosphodiest"/>
    <property type="match status" value="1"/>
</dbReference>
<evidence type="ECO:0000256" key="2">
    <source>
        <dbReference type="ARBA" id="ARBA00022723"/>
    </source>
</evidence>
<feature type="chain" id="PRO_5004639602" evidence="6">
    <location>
        <begin position="25"/>
        <end position="577"/>
    </location>
</feature>
<name>U3CP96_9VIBR</name>
<feature type="active site" description="Phosphothreonine intermediate" evidence="4">
    <location>
        <position position="79"/>
    </location>
</feature>